<evidence type="ECO:0000256" key="1">
    <source>
        <dbReference type="SAM" id="Phobius"/>
    </source>
</evidence>
<gene>
    <name evidence="3" type="ORF">EJ08DRAFT_567086</name>
</gene>
<dbReference type="OrthoDB" id="3941550at2759"/>
<dbReference type="AlphaFoldDB" id="A0A9P4NWQ2"/>
<dbReference type="Pfam" id="PF20237">
    <property type="entry name" value="DUF6594"/>
    <property type="match status" value="1"/>
</dbReference>
<keyword evidence="1" id="KW-1133">Transmembrane helix</keyword>
<comment type="caution">
    <text evidence="3">The sequence shown here is derived from an EMBL/GenBank/DDBJ whole genome shotgun (WGS) entry which is preliminary data.</text>
</comment>
<protein>
    <recommendedName>
        <fullName evidence="2">DUF6594 domain-containing protein</fullName>
    </recommendedName>
</protein>
<keyword evidence="1" id="KW-0812">Transmembrane</keyword>
<reference evidence="3" key="1">
    <citation type="journal article" date="2020" name="Stud. Mycol.">
        <title>101 Dothideomycetes genomes: a test case for predicting lifestyles and emergence of pathogens.</title>
        <authorList>
            <person name="Haridas S."/>
            <person name="Albert R."/>
            <person name="Binder M."/>
            <person name="Bloem J."/>
            <person name="Labutti K."/>
            <person name="Salamov A."/>
            <person name="Andreopoulos B."/>
            <person name="Baker S."/>
            <person name="Barry K."/>
            <person name="Bills G."/>
            <person name="Bluhm B."/>
            <person name="Cannon C."/>
            <person name="Castanera R."/>
            <person name="Culley D."/>
            <person name="Daum C."/>
            <person name="Ezra D."/>
            <person name="Gonzalez J."/>
            <person name="Henrissat B."/>
            <person name="Kuo A."/>
            <person name="Liang C."/>
            <person name="Lipzen A."/>
            <person name="Lutzoni F."/>
            <person name="Magnuson J."/>
            <person name="Mondo S."/>
            <person name="Nolan M."/>
            <person name="Ohm R."/>
            <person name="Pangilinan J."/>
            <person name="Park H.-J."/>
            <person name="Ramirez L."/>
            <person name="Alfaro M."/>
            <person name="Sun H."/>
            <person name="Tritt A."/>
            <person name="Yoshinaga Y."/>
            <person name="Zwiers L.-H."/>
            <person name="Turgeon B."/>
            <person name="Goodwin S."/>
            <person name="Spatafora J."/>
            <person name="Crous P."/>
            <person name="Grigoriev I."/>
        </authorList>
    </citation>
    <scope>NUCLEOTIDE SEQUENCE</scope>
    <source>
        <strain evidence="3">CBS 130266</strain>
    </source>
</reference>
<evidence type="ECO:0000259" key="2">
    <source>
        <dbReference type="Pfam" id="PF20237"/>
    </source>
</evidence>
<organism evidence="3 4">
    <name type="scientific">Tothia fuscella</name>
    <dbReference type="NCBI Taxonomy" id="1048955"/>
    <lineage>
        <taxon>Eukaryota</taxon>
        <taxon>Fungi</taxon>
        <taxon>Dikarya</taxon>
        <taxon>Ascomycota</taxon>
        <taxon>Pezizomycotina</taxon>
        <taxon>Dothideomycetes</taxon>
        <taxon>Pleosporomycetidae</taxon>
        <taxon>Venturiales</taxon>
        <taxon>Cylindrosympodiaceae</taxon>
        <taxon>Tothia</taxon>
    </lineage>
</organism>
<dbReference type="InterPro" id="IPR046529">
    <property type="entry name" value="DUF6594"/>
</dbReference>
<evidence type="ECO:0000313" key="4">
    <source>
        <dbReference type="Proteomes" id="UP000800235"/>
    </source>
</evidence>
<feature type="domain" description="DUF6594" evidence="2">
    <location>
        <begin position="6"/>
        <end position="260"/>
    </location>
</feature>
<feature type="non-terminal residue" evidence="3">
    <location>
        <position position="267"/>
    </location>
</feature>
<feature type="non-terminal residue" evidence="3">
    <location>
        <position position="1"/>
    </location>
</feature>
<dbReference type="PANTHER" id="PTHR34502:SF4">
    <property type="entry name" value="DUF6594 DOMAIN-CONTAINING PROTEIN"/>
    <property type="match status" value="1"/>
</dbReference>
<feature type="transmembrane region" description="Helical" evidence="1">
    <location>
        <begin position="225"/>
        <end position="243"/>
    </location>
</feature>
<proteinExistence type="predicted"/>
<dbReference type="Proteomes" id="UP000800235">
    <property type="component" value="Unassembled WGS sequence"/>
</dbReference>
<keyword evidence="4" id="KW-1185">Reference proteome</keyword>
<evidence type="ECO:0000313" key="3">
    <source>
        <dbReference type="EMBL" id="KAF2432599.1"/>
    </source>
</evidence>
<accession>A0A9P4NWQ2</accession>
<dbReference type="PANTHER" id="PTHR34502">
    <property type="entry name" value="DUF6594 DOMAIN-CONTAINING PROTEIN-RELATED"/>
    <property type="match status" value="1"/>
</dbReference>
<feature type="transmembrane region" description="Helical" evidence="1">
    <location>
        <begin position="193"/>
        <end position="213"/>
    </location>
</feature>
<feature type="transmembrane region" description="Helical" evidence="1">
    <location>
        <begin position="249"/>
        <end position="266"/>
    </location>
</feature>
<dbReference type="EMBL" id="MU007025">
    <property type="protein sequence ID" value="KAF2432599.1"/>
    <property type="molecule type" value="Genomic_DNA"/>
</dbReference>
<sequence>YKELGYRAFSQLLASEQTFFMVRRFGALNARVALCLQDKLTELSDRLDGYDEDNTHPQMGDVHNGTFREEHDSNRKKLIEGELLNNLTKYNNFINSYAQLVNRPAVRPEARSEVYKWLQVHKKVIHDEEAAYIEMEDDLIAVHPKEKSWFRHILEWTLVFQLPIFRRVPHGVDFSKEEESGVVFQHDGRLEKFSSAVIAFIGLGMLIGPLWILNKVQDTESQLGVITGFIALFFVLVAVATNAKIFESLAAAAAYSAVLMVFLQMGT</sequence>
<keyword evidence="1" id="KW-0472">Membrane</keyword>
<name>A0A9P4NWQ2_9PEZI</name>